<dbReference type="SUPFAM" id="SSF57701">
    <property type="entry name" value="Zn2/Cys6 DNA-binding domain"/>
    <property type="match status" value="1"/>
</dbReference>
<dbReference type="InterPro" id="IPR036864">
    <property type="entry name" value="Zn2-C6_fun-type_DNA-bd_sf"/>
</dbReference>
<dbReference type="OrthoDB" id="4356994at2759"/>
<evidence type="ECO:0000259" key="3">
    <source>
        <dbReference type="PROSITE" id="PS50048"/>
    </source>
</evidence>
<dbReference type="PROSITE" id="PS00463">
    <property type="entry name" value="ZN2_CY6_FUNGAL_1"/>
    <property type="match status" value="1"/>
</dbReference>
<dbReference type="PROSITE" id="PS50048">
    <property type="entry name" value="ZN2_CY6_FUNGAL_2"/>
    <property type="match status" value="1"/>
</dbReference>
<feature type="compositionally biased region" description="Basic and acidic residues" evidence="2">
    <location>
        <begin position="1"/>
        <end position="11"/>
    </location>
</feature>
<feature type="domain" description="Zn(2)-C6 fungal-type" evidence="3">
    <location>
        <begin position="38"/>
        <end position="66"/>
    </location>
</feature>
<gene>
    <name evidence="4" type="ORF">NA56DRAFT_624443</name>
</gene>
<dbReference type="CDD" id="cd00067">
    <property type="entry name" value="GAL4"/>
    <property type="match status" value="1"/>
</dbReference>
<dbReference type="Pfam" id="PF00172">
    <property type="entry name" value="Zn_clus"/>
    <property type="match status" value="1"/>
</dbReference>
<dbReference type="PANTHER" id="PTHR47785">
    <property type="entry name" value="ZN(II)2CYS6 TRANSCRIPTION FACTOR (EUROFUNG)-RELATED-RELATED"/>
    <property type="match status" value="1"/>
</dbReference>
<evidence type="ECO:0000256" key="2">
    <source>
        <dbReference type="SAM" id="MobiDB-lite"/>
    </source>
</evidence>
<dbReference type="STRING" id="1745343.A0A2J6Q7C5"/>
<evidence type="ECO:0000313" key="4">
    <source>
        <dbReference type="EMBL" id="PMD22185.1"/>
    </source>
</evidence>
<dbReference type="CDD" id="cd12148">
    <property type="entry name" value="fungal_TF_MHR"/>
    <property type="match status" value="1"/>
</dbReference>
<dbReference type="Gene3D" id="4.10.240.10">
    <property type="entry name" value="Zn(2)-C6 fungal-type DNA-binding domain"/>
    <property type="match status" value="1"/>
</dbReference>
<evidence type="ECO:0000256" key="1">
    <source>
        <dbReference type="ARBA" id="ARBA00023242"/>
    </source>
</evidence>
<sequence>MEPFESGEHGNPHFSAKRARQSTADQEPSRPRKRNATACQVCRARKTKCDNKKPRCSYCQSIGASCEDWSNEPVRSAPDNQAVLDRIERLERTLLESSRYFQPSALQCRSSSQTASSASRSINVAKASTFQSNPQFFTVESVLSWPIFKRQFDSSLNLRELMTNPDSGNLDHLSPQSSGKNQNLMGVELESCSNLLDKFFGRIHIKNPILDEKEIRQWAREISFNGIGWGSRSCLVLLLCALGSISEDFPPKDPIEVPKCCKASDDYQLAEVWFGASQKRIGTLLSNGGGILEAQCFFFSAVYLMHTFRPFSAWPLFLQALACCQTFQCFSKSAADVVFPPQEFLEDGPGGRSEESVYWTCFKSELEIRFDLSLPGFNAANLTYPDFLPSPPLESLQNQDQAWYFYLAEIALRRLANQILSDFLPFNSPDSICDLTSIATRLSDFESQAEQWSKILPPEVDIHTGHDKDILRFILKGHLQNCYESMYWPFIVQAINWPQTRDRSLDYIVRKGLQVCVDRIWVNVPGFKHRHHGTWGMMRACTRSALVLLAAKRCNELTALLCIGWKEAVQQVIGLLEFWRGDCGDAENRRDILLTALRGF</sequence>
<dbReference type="GO" id="GO:0000981">
    <property type="term" value="F:DNA-binding transcription factor activity, RNA polymerase II-specific"/>
    <property type="evidence" value="ECO:0007669"/>
    <property type="project" value="InterPro"/>
</dbReference>
<dbReference type="InterPro" id="IPR001138">
    <property type="entry name" value="Zn2Cys6_DnaBD"/>
</dbReference>
<protein>
    <recommendedName>
        <fullName evidence="3">Zn(2)-C6 fungal-type domain-containing protein</fullName>
    </recommendedName>
</protein>
<keyword evidence="5" id="KW-1185">Reference proteome</keyword>
<name>A0A2J6Q7C5_9HELO</name>
<reference evidence="4 5" key="1">
    <citation type="submission" date="2016-05" db="EMBL/GenBank/DDBJ databases">
        <title>A degradative enzymes factory behind the ericoid mycorrhizal symbiosis.</title>
        <authorList>
            <consortium name="DOE Joint Genome Institute"/>
            <person name="Martino E."/>
            <person name="Morin E."/>
            <person name="Grelet G."/>
            <person name="Kuo A."/>
            <person name="Kohler A."/>
            <person name="Daghino S."/>
            <person name="Barry K."/>
            <person name="Choi C."/>
            <person name="Cichocki N."/>
            <person name="Clum A."/>
            <person name="Copeland A."/>
            <person name="Hainaut M."/>
            <person name="Haridas S."/>
            <person name="Labutti K."/>
            <person name="Lindquist E."/>
            <person name="Lipzen A."/>
            <person name="Khouja H.-R."/>
            <person name="Murat C."/>
            <person name="Ohm R."/>
            <person name="Olson A."/>
            <person name="Spatafora J."/>
            <person name="Veneault-Fourrey C."/>
            <person name="Henrissat B."/>
            <person name="Grigoriev I."/>
            <person name="Martin F."/>
            <person name="Perotto S."/>
        </authorList>
    </citation>
    <scope>NUCLEOTIDE SEQUENCE [LARGE SCALE GENOMIC DNA]</scope>
    <source>
        <strain evidence="4 5">UAMH 7357</strain>
    </source>
</reference>
<dbReference type="PANTHER" id="PTHR47785:SF7">
    <property type="entry name" value="ZN(II)2CYS6 TRANSCRIPTION FACTOR (EUROFUNG)"/>
    <property type="match status" value="1"/>
</dbReference>
<proteinExistence type="predicted"/>
<dbReference type="GO" id="GO:0008270">
    <property type="term" value="F:zinc ion binding"/>
    <property type="evidence" value="ECO:0007669"/>
    <property type="project" value="InterPro"/>
</dbReference>
<keyword evidence="1" id="KW-0539">Nucleus</keyword>
<evidence type="ECO:0000313" key="5">
    <source>
        <dbReference type="Proteomes" id="UP000235672"/>
    </source>
</evidence>
<dbReference type="EMBL" id="KZ613478">
    <property type="protein sequence ID" value="PMD22185.1"/>
    <property type="molecule type" value="Genomic_DNA"/>
</dbReference>
<feature type="region of interest" description="Disordered" evidence="2">
    <location>
        <begin position="1"/>
        <end position="37"/>
    </location>
</feature>
<dbReference type="Proteomes" id="UP000235672">
    <property type="component" value="Unassembled WGS sequence"/>
</dbReference>
<organism evidence="4 5">
    <name type="scientific">Hyaloscypha hepaticicola</name>
    <dbReference type="NCBI Taxonomy" id="2082293"/>
    <lineage>
        <taxon>Eukaryota</taxon>
        <taxon>Fungi</taxon>
        <taxon>Dikarya</taxon>
        <taxon>Ascomycota</taxon>
        <taxon>Pezizomycotina</taxon>
        <taxon>Leotiomycetes</taxon>
        <taxon>Helotiales</taxon>
        <taxon>Hyaloscyphaceae</taxon>
        <taxon>Hyaloscypha</taxon>
    </lineage>
</organism>
<dbReference type="InterPro" id="IPR053181">
    <property type="entry name" value="EcdB-like_regulator"/>
</dbReference>
<dbReference type="SMART" id="SM00066">
    <property type="entry name" value="GAL4"/>
    <property type="match status" value="1"/>
</dbReference>
<accession>A0A2J6Q7C5</accession>
<dbReference type="AlphaFoldDB" id="A0A2J6Q7C5"/>